<evidence type="ECO:0000256" key="6">
    <source>
        <dbReference type="SAM" id="MobiDB-lite"/>
    </source>
</evidence>
<comment type="similarity">
    <text evidence="2 5">Belongs to the Aux/IAA family.</text>
</comment>
<dbReference type="Gene3D" id="3.10.20.90">
    <property type="entry name" value="Phosphatidylinositol 3-kinase Catalytic Subunit, Chain A, domain 1"/>
    <property type="match status" value="1"/>
</dbReference>
<dbReference type="PANTHER" id="PTHR31734:SF28">
    <property type="entry name" value="AUXIN-RESPONSIVE PROTEIN IAA13"/>
    <property type="match status" value="1"/>
</dbReference>
<dbReference type="Proteomes" id="UP000825935">
    <property type="component" value="Chromosome 18"/>
</dbReference>
<comment type="caution">
    <text evidence="8">The sequence shown here is derived from an EMBL/GenBank/DDBJ whole genome shotgun (WGS) entry which is preliminary data.</text>
</comment>
<keyword evidence="5" id="KW-0805">Transcription regulation</keyword>
<accession>A0A8T2ST53</accession>
<dbReference type="SUPFAM" id="SSF54277">
    <property type="entry name" value="CAD &amp; PB1 domains"/>
    <property type="match status" value="1"/>
</dbReference>
<comment type="function">
    <text evidence="5">Aux/IAA proteins are short-lived transcriptional factors that function as repressors of early auxin response genes at low auxin concentrations.</text>
</comment>
<keyword evidence="5" id="KW-0804">Transcription</keyword>
<dbReference type="Pfam" id="PF02309">
    <property type="entry name" value="AUX_IAA"/>
    <property type="match status" value="1"/>
</dbReference>
<keyword evidence="4 5" id="KW-0927">Auxin signaling pathway</keyword>
<feature type="compositionally biased region" description="Basic and acidic residues" evidence="6">
    <location>
        <begin position="242"/>
        <end position="254"/>
    </location>
</feature>
<evidence type="ECO:0000313" key="8">
    <source>
        <dbReference type="EMBL" id="KAH7365819.1"/>
    </source>
</evidence>
<dbReference type="GO" id="GO:0005634">
    <property type="term" value="C:nucleus"/>
    <property type="evidence" value="ECO:0007669"/>
    <property type="project" value="UniProtKB-SubCell"/>
</dbReference>
<protein>
    <recommendedName>
        <fullName evidence="5">Auxin-responsive protein</fullName>
    </recommendedName>
</protein>
<feature type="domain" description="PB1" evidence="7">
    <location>
        <begin position="298"/>
        <end position="384"/>
    </location>
</feature>
<evidence type="ECO:0000256" key="1">
    <source>
        <dbReference type="ARBA" id="ARBA00004123"/>
    </source>
</evidence>
<organism evidence="8 9">
    <name type="scientific">Ceratopteris richardii</name>
    <name type="common">Triangle waterfern</name>
    <dbReference type="NCBI Taxonomy" id="49495"/>
    <lineage>
        <taxon>Eukaryota</taxon>
        <taxon>Viridiplantae</taxon>
        <taxon>Streptophyta</taxon>
        <taxon>Embryophyta</taxon>
        <taxon>Tracheophyta</taxon>
        <taxon>Polypodiopsida</taxon>
        <taxon>Polypodiidae</taxon>
        <taxon>Polypodiales</taxon>
        <taxon>Pteridineae</taxon>
        <taxon>Pteridaceae</taxon>
        <taxon>Parkerioideae</taxon>
        <taxon>Ceratopteris</taxon>
    </lineage>
</organism>
<reference evidence="8" key="1">
    <citation type="submission" date="2021-08" db="EMBL/GenBank/DDBJ databases">
        <title>WGS assembly of Ceratopteris richardii.</title>
        <authorList>
            <person name="Marchant D.B."/>
            <person name="Chen G."/>
            <person name="Jenkins J."/>
            <person name="Shu S."/>
            <person name="Leebens-Mack J."/>
            <person name="Grimwood J."/>
            <person name="Schmutz J."/>
            <person name="Soltis P."/>
            <person name="Soltis D."/>
            <person name="Chen Z.-H."/>
        </authorList>
    </citation>
    <scope>NUCLEOTIDE SEQUENCE</scope>
    <source>
        <strain evidence="8">Whitten #5841</strain>
        <tissue evidence="8">Leaf</tissue>
    </source>
</reference>
<evidence type="ECO:0000256" key="2">
    <source>
        <dbReference type="ARBA" id="ARBA00006728"/>
    </source>
</evidence>
<keyword evidence="3 5" id="KW-0678">Repressor</keyword>
<evidence type="ECO:0000259" key="7">
    <source>
        <dbReference type="PROSITE" id="PS51745"/>
    </source>
</evidence>
<dbReference type="GO" id="GO:0009734">
    <property type="term" value="P:auxin-activated signaling pathway"/>
    <property type="evidence" value="ECO:0007669"/>
    <property type="project" value="UniProtKB-UniRule"/>
</dbReference>
<dbReference type="PANTHER" id="PTHR31734">
    <property type="entry name" value="AUXIN-RESPONSIVE PROTEIN IAA17"/>
    <property type="match status" value="1"/>
</dbReference>
<name>A0A8T2ST53_CERRI</name>
<feature type="region of interest" description="Disordered" evidence="6">
    <location>
        <begin position="225"/>
        <end position="268"/>
    </location>
</feature>
<keyword evidence="9" id="KW-1185">Reference proteome</keyword>
<evidence type="ECO:0000256" key="5">
    <source>
        <dbReference type="RuleBase" id="RU004549"/>
    </source>
</evidence>
<dbReference type="EMBL" id="CM035423">
    <property type="protein sequence ID" value="KAH7365819.1"/>
    <property type="molecule type" value="Genomic_DNA"/>
</dbReference>
<evidence type="ECO:0000313" key="9">
    <source>
        <dbReference type="Proteomes" id="UP000825935"/>
    </source>
</evidence>
<evidence type="ECO:0000256" key="4">
    <source>
        <dbReference type="ARBA" id="ARBA00023294"/>
    </source>
</evidence>
<evidence type="ECO:0000256" key="3">
    <source>
        <dbReference type="ARBA" id="ARBA00022491"/>
    </source>
</evidence>
<dbReference type="InterPro" id="IPR003311">
    <property type="entry name" value="AUX_IAA"/>
</dbReference>
<comment type="subcellular location">
    <subcellularLocation>
        <location evidence="1 5">Nucleus</location>
    </subcellularLocation>
</comment>
<keyword evidence="5" id="KW-0539">Nucleus</keyword>
<dbReference type="PROSITE" id="PS51745">
    <property type="entry name" value="PB1"/>
    <property type="match status" value="1"/>
</dbReference>
<dbReference type="GO" id="GO:0006355">
    <property type="term" value="P:regulation of DNA-templated transcription"/>
    <property type="evidence" value="ECO:0007669"/>
    <property type="project" value="InterPro"/>
</dbReference>
<dbReference type="AlphaFoldDB" id="A0A8T2ST53"/>
<dbReference type="InterPro" id="IPR053793">
    <property type="entry name" value="PB1-like"/>
</dbReference>
<gene>
    <name evidence="8" type="ORF">KP509_18G047900</name>
</gene>
<feature type="region of interest" description="Disordered" evidence="6">
    <location>
        <begin position="57"/>
        <end position="86"/>
    </location>
</feature>
<dbReference type="InterPro" id="IPR033389">
    <property type="entry name" value="AUX/IAA_dom"/>
</dbReference>
<dbReference type="EMBL" id="CM035423">
    <property type="protein sequence ID" value="KAH7365820.1"/>
    <property type="molecule type" value="Genomic_DNA"/>
</dbReference>
<sequence>MLLVSYLHSYWRTEMEHLKQDAQQLFHDVVYQKQQHGSLNIPYWEPDRKLSALSNSTVPSSILSGQEEGHHGEHAGNPTTYSYESSSSTMSSLKEHDYIGLRDAYSDCSSGSANNGDCGYSNTDLRLCLGPQNDGHSEQTRALSLELQLSGPKQDSAEVRNSSDVTSSWLTCMKTTISPIHGVKRRAFGEELQKASHFVESIASDCASSKPQKASENLQVALLLGQPAKNSSSGTRTAIAEPNERSNESKRFDSETDDVPTAKDQVVGWPPIPSYRKSTFSAAHSEGVAQDEDAQFPTNYVKVNMDGIPIGRKIDLNIYLSYQSLGDALEEMFYSSSNGNSRGFIRNGAFVLTYEDKEGDLMLVGDVPWKMFTQTVKRIHIVRGLDTIGLAART</sequence>
<dbReference type="OrthoDB" id="7848332at2759"/>
<comment type="subunit">
    <text evidence="5">Homodimers and heterodimers.</text>
</comment>
<proteinExistence type="inferred from homology"/>